<dbReference type="Gene3D" id="1.20.1250.20">
    <property type="entry name" value="MFS general substrate transporter like domains"/>
    <property type="match status" value="2"/>
</dbReference>
<sequence>MTKEGSPNDTTTSAYNYSPVEQSWLFSIIAVGQFFGTVALTYGLSKFDIRKCFATLGLISGIATLLTPLSAYIGFVPLLFMRFLQGVATSLSFAGIGSITQQWSTVKESGMFFSLLSCHFQIGSVFTMPVAGLLCESRWGWPSLYYLQGVMTTVSFVLFYLFYRDDPYWHGLVSDKELSRIERGKISITTRESKATAHPKVPYKAMFTDIVVWGIQIGVTGVQFGFCLFVQYGPVYMNKVLKFDIKSTGVGTALPYIASIIMKTIAGPISDHATCVSMKTNIKIFTTISNSLLALGTLSLAFITMDYPILAQIAFIISVAFSGLNAVGSLKAVQMISQHYAHVMMNVVTMISSFIILILPMLITVLAPDNTHSQWRVIFIGVSIITFTGMIVFILTAEVEPRPWVKKESVKMNKVFQVDINKTDIIPPEEKKDMEEKIEP</sequence>
<dbReference type="InterPro" id="IPR011701">
    <property type="entry name" value="MFS"/>
</dbReference>
<dbReference type="AlphaFoldDB" id="A0A914C5R6"/>
<keyword evidence="4" id="KW-1185">Reference proteome</keyword>
<dbReference type="InterPro" id="IPR036259">
    <property type="entry name" value="MFS_trans_sf"/>
</dbReference>
<keyword evidence="2" id="KW-1133">Transmembrane helix</keyword>
<organism evidence="4 5">
    <name type="scientific">Acrobeloides nanus</name>
    <dbReference type="NCBI Taxonomy" id="290746"/>
    <lineage>
        <taxon>Eukaryota</taxon>
        <taxon>Metazoa</taxon>
        <taxon>Ecdysozoa</taxon>
        <taxon>Nematoda</taxon>
        <taxon>Chromadorea</taxon>
        <taxon>Rhabditida</taxon>
        <taxon>Tylenchina</taxon>
        <taxon>Cephalobomorpha</taxon>
        <taxon>Cephaloboidea</taxon>
        <taxon>Cephalobidae</taxon>
        <taxon>Acrobeloides</taxon>
    </lineage>
</organism>
<feature type="transmembrane region" description="Helical" evidence="2">
    <location>
        <begin position="144"/>
        <end position="163"/>
    </location>
</feature>
<proteinExistence type="predicted"/>
<evidence type="ECO:0000256" key="1">
    <source>
        <dbReference type="ARBA" id="ARBA00004141"/>
    </source>
</evidence>
<feature type="transmembrane region" description="Helical" evidence="2">
    <location>
        <begin position="253"/>
        <end position="270"/>
    </location>
</feature>
<keyword evidence="2" id="KW-0472">Membrane</keyword>
<evidence type="ECO:0000259" key="3">
    <source>
        <dbReference type="PROSITE" id="PS50850"/>
    </source>
</evidence>
<feature type="domain" description="Major facilitator superfamily (MFS) profile" evidence="3">
    <location>
        <begin position="1"/>
        <end position="400"/>
    </location>
</feature>
<feature type="transmembrane region" description="Helical" evidence="2">
    <location>
        <begin position="79"/>
        <end position="99"/>
    </location>
</feature>
<dbReference type="PANTHER" id="PTHR45757:SF11">
    <property type="entry name" value="MAJOR FACILITATOR SUPERFAMILY (MFS) PROFILE DOMAIN-CONTAINING PROTEIN"/>
    <property type="match status" value="1"/>
</dbReference>
<evidence type="ECO:0000313" key="5">
    <source>
        <dbReference type="WBParaSite" id="ACRNAN_Path_367.g1403.t1"/>
    </source>
</evidence>
<feature type="transmembrane region" description="Helical" evidence="2">
    <location>
        <begin position="52"/>
        <end position="73"/>
    </location>
</feature>
<name>A0A914C5R6_9BILA</name>
<dbReference type="GO" id="GO:0022857">
    <property type="term" value="F:transmembrane transporter activity"/>
    <property type="evidence" value="ECO:0007669"/>
    <property type="project" value="InterPro"/>
</dbReference>
<feature type="transmembrane region" description="Helical" evidence="2">
    <location>
        <begin position="375"/>
        <end position="397"/>
    </location>
</feature>
<dbReference type="InterPro" id="IPR020846">
    <property type="entry name" value="MFS_dom"/>
</dbReference>
<comment type="subcellular location">
    <subcellularLocation>
        <location evidence="1">Membrane</location>
        <topology evidence="1">Multi-pass membrane protein</topology>
    </subcellularLocation>
</comment>
<dbReference type="SUPFAM" id="SSF103473">
    <property type="entry name" value="MFS general substrate transporter"/>
    <property type="match status" value="1"/>
</dbReference>
<feature type="transmembrane region" description="Helical" evidence="2">
    <location>
        <begin position="340"/>
        <end position="363"/>
    </location>
</feature>
<protein>
    <submittedName>
        <fullName evidence="5">Major facilitator superfamily (MFS) profile domain-containing protein</fullName>
    </submittedName>
</protein>
<feature type="transmembrane region" description="Helical" evidence="2">
    <location>
        <begin position="210"/>
        <end position="233"/>
    </location>
</feature>
<dbReference type="WBParaSite" id="ACRNAN_Path_367.g1403.t1">
    <property type="protein sequence ID" value="ACRNAN_Path_367.g1403.t1"/>
    <property type="gene ID" value="ACRNAN_Path_367.g1403"/>
</dbReference>
<evidence type="ECO:0000313" key="4">
    <source>
        <dbReference type="Proteomes" id="UP000887540"/>
    </source>
</evidence>
<feature type="transmembrane region" description="Helical" evidence="2">
    <location>
        <begin position="309"/>
        <end position="328"/>
    </location>
</feature>
<evidence type="ECO:0000256" key="2">
    <source>
        <dbReference type="SAM" id="Phobius"/>
    </source>
</evidence>
<feature type="transmembrane region" description="Helical" evidence="2">
    <location>
        <begin position="24"/>
        <end position="45"/>
    </location>
</feature>
<dbReference type="Proteomes" id="UP000887540">
    <property type="component" value="Unplaced"/>
</dbReference>
<feature type="transmembrane region" description="Helical" evidence="2">
    <location>
        <begin position="282"/>
        <end position="303"/>
    </location>
</feature>
<keyword evidence="2" id="KW-0812">Transmembrane</keyword>
<feature type="transmembrane region" description="Helical" evidence="2">
    <location>
        <begin position="111"/>
        <end position="132"/>
    </location>
</feature>
<dbReference type="GO" id="GO:0016020">
    <property type="term" value="C:membrane"/>
    <property type="evidence" value="ECO:0007669"/>
    <property type="project" value="UniProtKB-SubCell"/>
</dbReference>
<reference evidence="5" key="1">
    <citation type="submission" date="2022-11" db="UniProtKB">
        <authorList>
            <consortium name="WormBaseParasite"/>
        </authorList>
    </citation>
    <scope>IDENTIFICATION</scope>
</reference>
<accession>A0A914C5R6</accession>
<dbReference type="Pfam" id="PF07690">
    <property type="entry name" value="MFS_1"/>
    <property type="match status" value="1"/>
</dbReference>
<dbReference type="PANTHER" id="PTHR45757">
    <property type="entry name" value="PROTEIN CBG23364-RELATED"/>
    <property type="match status" value="1"/>
</dbReference>
<dbReference type="PROSITE" id="PS50850">
    <property type="entry name" value="MFS"/>
    <property type="match status" value="1"/>
</dbReference>